<proteinExistence type="predicted"/>
<sequence>YYKQSVFRLHQVALCAVISTPGESCGANSIVNEQGEALEEVLTETDLVWLNDGRPTRISDRQGDTDSVLDLALVSPDLNALCRWDVLGHHGSHHLPCAILVKKSAKMRTQNRASAFHYDRHQPNVISQLRLKVHCSPIKTRTSFQQPPWWTPEVAQAWAEKRMATKAWEKARKSQNLSEERGRALTERKNSLAIYFKQIARE</sequence>
<dbReference type="SUPFAM" id="SSF56219">
    <property type="entry name" value="DNase I-like"/>
    <property type="match status" value="1"/>
</dbReference>
<gene>
    <name evidence="2" type="primary">ORF187351</name>
</gene>
<dbReference type="AlphaFoldDB" id="A0A0B7BG20"/>
<protein>
    <recommendedName>
        <fullName evidence="1">Endonuclease/exonuclease/phosphatase domain-containing protein</fullName>
    </recommendedName>
</protein>
<evidence type="ECO:0000313" key="2">
    <source>
        <dbReference type="EMBL" id="CEK92264.1"/>
    </source>
</evidence>
<accession>A0A0B7BG20</accession>
<organism evidence="2">
    <name type="scientific">Arion vulgaris</name>
    <dbReference type="NCBI Taxonomy" id="1028688"/>
    <lineage>
        <taxon>Eukaryota</taxon>
        <taxon>Metazoa</taxon>
        <taxon>Spiralia</taxon>
        <taxon>Lophotrochozoa</taxon>
        <taxon>Mollusca</taxon>
        <taxon>Gastropoda</taxon>
        <taxon>Heterobranchia</taxon>
        <taxon>Euthyneura</taxon>
        <taxon>Panpulmonata</taxon>
        <taxon>Eupulmonata</taxon>
        <taxon>Stylommatophora</taxon>
        <taxon>Helicina</taxon>
        <taxon>Arionoidea</taxon>
        <taxon>Arionidae</taxon>
        <taxon>Arion</taxon>
    </lineage>
</organism>
<dbReference type="EMBL" id="HACG01045399">
    <property type="protein sequence ID" value="CEK92264.1"/>
    <property type="molecule type" value="Transcribed_RNA"/>
</dbReference>
<feature type="domain" description="Endonuclease/exonuclease/phosphatase" evidence="1">
    <location>
        <begin position="32"/>
        <end position="97"/>
    </location>
</feature>
<feature type="non-terminal residue" evidence="2">
    <location>
        <position position="202"/>
    </location>
</feature>
<dbReference type="InterPro" id="IPR036691">
    <property type="entry name" value="Endo/exonu/phosph_ase_sf"/>
</dbReference>
<dbReference type="GO" id="GO:0003824">
    <property type="term" value="F:catalytic activity"/>
    <property type="evidence" value="ECO:0007669"/>
    <property type="project" value="InterPro"/>
</dbReference>
<feature type="non-terminal residue" evidence="2">
    <location>
        <position position="1"/>
    </location>
</feature>
<evidence type="ECO:0000259" key="1">
    <source>
        <dbReference type="Pfam" id="PF14529"/>
    </source>
</evidence>
<reference evidence="2" key="1">
    <citation type="submission" date="2014-12" db="EMBL/GenBank/DDBJ databases">
        <title>Insight into the proteome of Arion vulgaris.</title>
        <authorList>
            <person name="Aradska J."/>
            <person name="Bulat T."/>
            <person name="Smidak R."/>
            <person name="Sarate P."/>
            <person name="Gangsoo J."/>
            <person name="Sialana F."/>
            <person name="Bilban M."/>
            <person name="Lubec G."/>
        </authorList>
    </citation>
    <scope>NUCLEOTIDE SEQUENCE</scope>
    <source>
        <tissue evidence="2">Skin</tissue>
    </source>
</reference>
<dbReference type="Gene3D" id="3.60.10.10">
    <property type="entry name" value="Endonuclease/exonuclease/phosphatase"/>
    <property type="match status" value="1"/>
</dbReference>
<name>A0A0B7BG20_9EUPU</name>
<dbReference type="InterPro" id="IPR005135">
    <property type="entry name" value="Endo/exonuclease/phosphatase"/>
</dbReference>
<dbReference type="Pfam" id="PF14529">
    <property type="entry name" value="Exo_endo_phos_2"/>
    <property type="match status" value="1"/>
</dbReference>